<sequence length="1186" mass="138234">MQDNIYSIYIMVSNTVYSVGKNTATRSCLPIGVTKERIEKTIKVSKKNGNSNNKKLAKTKLDIWRDKCKKAINCPQDAANCKLLNPIPKESFSNMPMFEVLTTRPSESSQMVEEEDEGLEETSVVEGFKEGLCSPFNIFCDDYYKNLSTRGLGGSYEIWNKVEGVIQYVLSPITNFDKQLHDAIYHFLKNYAVGKLDSCMKDNESDKKANAAPRGSDLPSFTWRRQDKQEQFTVREGIQSKDHYQATLSSFIANHPNINPERLTELYIRELNAFYKKNKDKVTEKMLFDFNTEFDETKLTNPYLKKKEQTFIEDYSAYKKEYVFDNVLVSSKKYLFMQELFGMSSPDIIEEFTKYTDGKNTMLSTSYTVDTILNEYANNKNKSINTLDGLIKDLAQKDTHILNTDYIENDNMIEYLNKMSHYFCSVYYTQAYANNNTSLPLKFWHYTDVLCKIASIYTECFNKVSYYKYIHRNTLFDTLTPQEEFRFNICFYHLFLYRSLPNILSNKIQPTINISDGDSILVKICKYMNMFNADAKKIWYPTGDTIPSFYQYMTNSGEFYECIISGRDSTKKAIPLNKSVREYYKYEVISDCVLQSAEVDMQCESYVTTIKGEIYRLLMIPVVVFILYNFYYLFFFKDVFGYAKSYDEDTGDPIYNSTPDDKDRCFYPIFPNWENEFHKLEEHHTDFFLEFVFKPLNIIVALLNWSKDFIRLTLKTVVGWIGGNTFDNNSISHLLFMASFVLVYIIVDKFWLTLYGIARDLMSLKVPSSTISAGDSNETFYSISIVVTWVCFARSLMIGIYNYFFPKQDPADIGKIKFPDSILLRMLKFLFFILYWCLKGVVTNYFIPFSVMISFVYIVWMGLCGILNYTDNEHSYGDKIELMQRVIYTKVCSLNENYDYIFKPVCFLLVFFMIEIVIVYTICTSMTVFNNMEMPIDPNMPDDAKEKGEQVLDDIKTLLFITCIFFNILIGIWGGYRLFSQGRNIYDYYKIGGSRSLETGNCPTVIPQQDENEVNEKNETKFKEFYEKHEKYISEYNEIIENKSWNIITHVYNSGRNTDLFIDYYTAKTGHITPRPVIKRMLNTWNGYVKKTEGFVNRFSGYKVESTDKKPTMYEKISKYLPEMPKIPNMGIKSGVNATTNTTNDFISNHITRPYKEPTTAQLISENLKGVGKTSRIDALFSQNQK</sequence>
<feature type="transmembrane region" description="Helical" evidence="1">
    <location>
        <begin position="614"/>
        <end position="635"/>
    </location>
</feature>
<evidence type="ECO:0000313" key="2">
    <source>
        <dbReference type="EMBL" id="QHT21446.1"/>
    </source>
</evidence>
<feature type="transmembrane region" description="Helical" evidence="1">
    <location>
        <begin position="957"/>
        <end position="976"/>
    </location>
</feature>
<organism evidence="2">
    <name type="scientific">viral metagenome</name>
    <dbReference type="NCBI Taxonomy" id="1070528"/>
    <lineage>
        <taxon>unclassified sequences</taxon>
        <taxon>metagenomes</taxon>
        <taxon>organismal metagenomes</taxon>
    </lineage>
</organism>
<dbReference type="AlphaFoldDB" id="A0A6C0DWW4"/>
<name>A0A6C0DWW4_9ZZZZ</name>
<reference evidence="2" key="1">
    <citation type="journal article" date="2020" name="Nature">
        <title>Giant virus diversity and host interactions through global metagenomics.</title>
        <authorList>
            <person name="Schulz F."/>
            <person name="Roux S."/>
            <person name="Paez-Espino D."/>
            <person name="Jungbluth S."/>
            <person name="Walsh D.A."/>
            <person name="Denef V.J."/>
            <person name="McMahon K.D."/>
            <person name="Konstantinidis K.T."/>
            <person name="Eloe-Fadrosh E.A."/>
            <person name="Kyrpides N.C."/>
            <person name="Woyke T."/>
        </authorList>
    </citation>
    <scope>NUCLEOTIDE SEQUENCE</scope>
    <source>
        <strain evidence="2">GVMAG-M-3300023174-92</strain>
    </source>
</reference>
<keyword evidence="1" id="KW-0472">Membrane</keyword>
<feature type="transmembrane region" description="Helical" evidence="1">
    <location>
        <begin position="734"/>
        <end position="758"/>
    </location>
</feature>
<protein>
    <submittedName>
        <fullName evidence="2">Uncharacterized protein</fullName>
    </submittedName>
</protein>
<proteinExistence type="predicted"/>
<accession>A0A6C0DWW4</accession>
<feature type="transmembrane region" description="Helical" evidence="1">
    <location>
        <begin position="900"/>
        <end position="923"/>
    </location>
</feature>
<dbReference type="EMBL" id="MN739692">
    <property type="protein sequence ID" value="QHT21446.1"/>
    <property type="molecule type" value="Genomic_DNA"/>
</dbReference>
<keyword evidence="1" id="KW-1133">Transmembrane helix</keyword>
<feature type="transmembrane region" description="Helical" evidence="1">
    <location>
        <begin position="845"/>
        <end position="869"/>
    </location>
</feature>
<feature type="transmembrane region" description="Helical" evidence="1">
    <location>
        <begin position="821"/>
        <end position="838"/>
    </location>
</feature>
<evidence type="ECO:0000256" key="1">
    <source>
        <dbReference type="SAM" id="Phobius"/>
    </source>
</evidence>
<feature type="transmembrane region" description="Helical" evidence="1">
    <location>
        <begin position="779"/>
        <end position="801"/>
    </location>
</feature>
<keyword evidence="1" id="KW-0812">Transmembrane</keyword>